<gene>
    <name evidence="1" type="ORF">L6164_003002</name>
</gene>
<dbReference type="Proteomes" id="UP000828941">
    <property type="component" value="Chromosome 2"/>
</dbReference>
<reference evidence="1 2" key="1">
    <citation type="journal article" date="2022" name="DNA Res.">
        <title>Chromosomal-level genome assembly of the orchid tree Bauhinia variegata (Leguminosae; Cercidoideae) supports the allotetraploid origin hypothesis of Bauhinia.</title>
        <authorList>
            <person name="Zhong Y."/>
            <person name="Chen Y."/>
            <person name="Zheng D."/>
            <person name="Pang J."/>
            <person name="Liu Y."/>
            <person name="Luo S."/>
            <person name="Meng S."/>
            <person name="Qian L."/>
            <person name="Wei D."/>
            <person name="Dai S."/>
            <person name="Zhou R."/>
        </authorList>
    </citation>
    <scope>NUCLEOTIDE SEQUENCE [LARGE SCALE GENOMIC DNA]</scope>
    <source>
        <strain evidence="1">BV-YZ2020</strain>
    </source>
</reference>
<sequence>MKGLITLILILAFASPHLCVGLNPIIKDTFNVMDYGAVGDGKSDDSQAISKAWNDTCGTAIPGAATLVLPGGKTFYLKPMDFQGSCKSKYINIQLIFIHDCNDLTINGLRNINSPRNHMAIHFCNGVRINDLHIQAPGKSLNTDGINIALSTNINIVNSSIATGDDCISILNGTSFVNISGIACGPGHGISIGSIGSNTSSYDTVKEVHVRNCSFNGTLNGVRIKTSQDRVGYVGKVSFEELTMIASHHPIIIDQHYFNKVNETGVVAVNVTDITFRGIHGTCADEKAIELNCNKKFGCQNLILDNINLTSSVPGKKTIASCFNAHGVAKSVIPSNPCLQK</sequence>
<evidence type="ECO:0000313" key="1">
    <source>
        <dbReference type="EMBL" id="KAI4354103.1"/>
    </source>
</evidence>
<protein>
    <submittedName>
        <fullName evidence="1">Uncharacterized protein</fullName>
    </submittedName>
</protein>
<comment type="caution">
    <text evidence="1">The sequence shown here is derived from an EMBL/GenBank/DDBJ whole genome shotgun (WGS) entry which is preliminary data.</text>
</comment>
<keyword evidence="2" id="KW-1185">Reference proteome</keyword>
<organism evidence="1 2">
    <name type="scientific">Bauhinia variegata</name>
    <name type="common">Purple orchid tree</name>
    <name type="synonym">Phanera variegata</name>
    <dbReference type="NCBI Taxonomy" id="167791"/>
    <lineage>
        <taxon>Eukaryota</taxon>
        <taxon>Viridiplantae</taxon>
        <taxon>Streptophyta</taxon>
        <taxon>Embryophyta</taxon>
        <taxon>Tracheophyta</taxon>
        <taxon>Spermatophyta</taxon>
        <taxon>Magnoliopsida</taxon>
        <taxon>eudicotyledons</taxon>
        <taxon>Gunneridae</taxon>
        <taxon>Pentapetalae</taxon>
        <taxon>rosids</taxon>
        <taxon>fabids</taxon>
        <taxon>Fabales</taxon>
        <taxon>Fabaceae</taxon>
        <taxon>Cercidoideae</taxon>
        <taxon>Cercideae</taxon>
        <taxon>Bauhiniinae</taxon>
        <taxon>Bauhinia</taxon>
    </lineage>
</organism>
<accession>A0ACB9Q012</accession>
<name>A0ACB9Q012_BAUVA</name>
<dbReference type="EMBL" id="CM039427">
    <property type="protein sequence ID" value="KAI4354103.1"/>
    <property type="molecule type" value="Genomic_DNA"/>
</dbReference>
<evidence type="ECO:0000313" key="2">
    <source>
        <dbReference type="Proteomes" id="UP000828941"/>
    </source>
</evidence>
<proteinExistence type="predicted"/>